<organism evidence="3 4">
    <name type="scientific">Cupriavidus necator</name>
    <name type="common">Alcaligenes eutrophus</name>
    <name type="synonym">Ralstonia eutropha</name>
    <dbReference type="NCBI Taxonomy" id="106590"/>
    <lineage>
        <taxon>Bacteria</taxon>
        <taxon>Pseudomonadati</taxon>
        <taxon>Pseudomonadota</taxon>
        <taxon>Betaproteobacteria</taxon>
        <taxon>Burkholderiales</taxon>
        <taxon>Burkholderiaceae</taxon>
        <taxon>Cupriavidus</taxon>
    </lineage>
</organism>
<comment type="similarity">
    <text evidence="1">Belongs to the UPF0696 family.</text>
</comment>
<dbReference type="EMBL" id="CP017758">
    <property type="protein sequence ID" value="AVK72220.1"/>
    <property type="molecule type" value="Genomic_DNA"/>
</dbReference>
<dbReference type="KEGG" id="cuh:BJN34_0195"/>
<proteinExistence type="inferred from homology"/>
<dbReference type="Pfam" id="PF08939">
    <property type="entry name" value="Bles03"/>
    <property type="match status" value="1"/>
</dbReference>
<reference evidence="4" key="1">
    <citation type="submission" date="2017-02" db="EMBL/GenBank/DDBJ databases">
        <title>Complete genome sequence of Cupriavidus necator strain NH9, a 3-chlorobenzoate degrader.</title>
        <authorList>
            <person name="Moriuchi R."/>
            <person name="Dohra H."/>
            <person name="Ogawa N."/>
        </authorList>
    </citation>
    <scope>NUCLEOTIDE SEQUENCE [LARGE SCALE GENOMIC DNA]</scope>
    <source>
        <strain evidence="4">NH9</strain>
    </source>
</reference>
<evidence type="ECO:0000256" key="1">
    <source>
        <dbReference type="ARBA" id="ARBA00010568"/>
    </source>
</evidence>
<sequence length="162" mass="18564">MEQMFRQSEKPSEDHRCSWHSKASPNCTSFSSSDTTGKWCIFVPPAEVDAAWDKIKGALEENQLRCAKVSTALRSMGRDTHVICVYTQDWADTQDLMRSRNVLRSLGFKDEIGYKRDIDTRNGGLRPRRVVLSGLAHMPAPCFDQALRRCYRRPPICRRPVC</sequence>
<dbReference type="RefSeq" id="WP_078198869.1">
    <property type="nucleotide sequence ID" value="NZ_CP017758.1"/>
</dbReference>
<name>A0A2P1DUZ9_CUPNE</name>
<dbReference type="Gene3D" id="3.30.760.10">
    <property type="entry name" value="RNA Cap, Translation Initiation Factor Eif4e"/>
    <property type="match status" value="1"/>
</dbReference>
<dbReference type="InterPro" id="IPR023398">
    <property type="entry name" value="TIF_eIF4e-like"/>
</dbReference>
<protein>
    <submittedName>
        <fullName evidence="3">DUF1917 domain-containing protein</fullName>
    </submittedName>
</protein>
<dbReference type="InterPro" id="IPR015034">
    <property type="entry name" value="Bles03"/>
</dbReference>
<accession>A0A2P1DUZ9</accession>
<dbReference type="PANTHER" id="PTHR31977">
    <property type="entry name" value="UPF0696 PROTEIN C11ORF68"/>
    <property type="match status" value="1"/>
</dbReference>
<evidence type="ECO:0000256" key="2">
    <source>
        <dbReference type="SAM" id="MobiDB-lite"/>
    </source>
</evidence>
<feature type="compositionally biased region" description="Basic and acidic residues" evidence="2">
    <location>
        <begin position="7"/>
        <end position="17"/>
    </location>
</feature>
<gene>
    <name evidence="3" type="ORF">BJN34_0195</name>
</gene>
<feature type="compositionally biased region" description="Polar residues" evidence="2">
    <location>
        <begin position="21"/>
        <end position="34"/>
    </location>
</feature>
<feature type="region of interest" description="Disordered" evidence="2">
    <location>
        <begin position="1"/>
        <end position="34"/>
    </location>
</feature>
<evidence type="ECO:0000313" key="4">
    <source>
        <dbReference type="Proteomes" id="UP000189627"/>
    </source>
</evidence>
<evidence type="ECO:0000313" key="3">
    <source>
        <dbReference type="EMBL" id="AVK72220.1"/>
    </source>
</evidence>
<dbReference type="PANTHER" id="PTHR31977:SF1">
    <property type="entry name" value="UPF0696 PROTEIN C11ORF68"/>
    <property type="match status" value="1"/>
</dbReference>
<dbReference type="Proteomes" id="UP000189627">
    <property type="component" value="Chromosome 2"/>
</dbReference>
<dbReference type="SUPFAM" id="SSF55418">
    <property type="entry name" value="eIF4e-like"/>
    <property type="match status" value="1"/>
</dbReference>
<dbReference type="AlphaFoldDB" id="A0A2P1DUZ9"/>